<dbReference type="EMBL" id="VKHT01000333">
    <property type="protein sequence ID" value="MBB0244873.1"/>
    <property type="molecule type" value="Genomic_DNA"/>
</dbReference>
<evidence type="ECO:0008006" key="4">
    <source>
        <dbReference type="Google" id="ProtNLM"/>
    </source>
</evidence>
<gene>
    <name evidence="2" type="ORF">FNQ90_12330</name>
</gene>
<name>A0A7W3Y1V1_9ACTN</name>
<reference evidence="3" key="1">
    <citation type="submission" date="2019-10" db="EMBL/GenBank/DDBJ databases">
        <title>Streptomyces sp. nov., a novel actinobacterium isolated from alkaline environment.</title>
        <authorList>
            <person name="Golinska P."/>
        </authorList>
    </citation>
    <scope>NUCLEOTIDE SEQUENCE [LARGE SCALE GENOMIC DNA]</scope>
    <source>
        <strain evidence="3">DSM 42118</strain>
    </source>
</reference>
<feature type="non-terminal residue" evidence="2">
    <location>
        <position position="242"/>
    </location>
</feature>
<evidence type="ECO:0000256" key="1">
    <source>
        <dbReference type="SAM" id="MobiDB-lite"/>
    </source>
</evidence>
<evidence type="ECO:0000313" key="3">
    <source>
        <dbReference type="Proteomes" id="UP000538929"/>
    </source>
</evidence>
<proteinExistence type="predicted"/>
<dbReference type="Proteomes" id="UP000538929">
    <property type="component" value="Unassembled WGS sequence"/>
</dbReference>
<comment type="caution">
    <text evidence="2">The sequence shown here is derived from an EMBL/GenBank/DDBJ whole genome shotgun (WGS) entry which is preliminary data.</text>
</comment>
<dbReference type="AlphaFoldDB" id="A0A7W3Y1V1"/>
<accession>A0A7W3Y1V1</accession>
<feature type="compositionally biased region" description="Gly residues" evidence="1">
    <location>
        <begin position="1"/>
        <end position="11"/>
    </location>
</feature>
<feature type="region of interest" description="Disordered" evidence="1">
    <location>
        <begin position="1"/>
        <end position="26"/>
    </location>
</feature>
<sequence length="242" mass="25771">MLTGGALSGCGGPPPEPEEEGNDLAAQPAEVIEERAMEAALGADAVRLTGDIITDGRKFRIDMRLGPDGGIGEVSTQGMNFELLRVGEDLFLKADGAFWRHQWEDGDEEAEAGIDPSGTLEGRYVKVAPDDPVYGTLSGFTEKNTMIPLLITMEGERSTGERGEVDGIETIGVLAGEGAGGVLDVALVGDPYPLRFARAGEAGQLSLLDWDQEFTLRAPREEDILDYGDKMILPTEEESGTG</sequence>
<evidence type="ECO:0000313" key="2">
    <source>
        <dbReference type="EMBL" id="MBB0244873.1"/>
    </source>
</evidence>
<organism evidence="2 3">
    <name type="scientific">Streptomyces alkaliphilus</name>
    <dbReference type="NCBI Taxonomy" id="1472722"/>
    <lineage>
        <taxon>Bacteria</taxon>
        <taxon>Bacillati</taxon>
        <taxon>Actinomycetota</taxon>
        <taxon>Actinomycetes</taxon>
        <taxon>Kitasatosporales</taxon>
        <taxon>Streptomycetaceae</taxon>
        <taxon>Streptomyces</taxon>
    </lineage>
</organism>
<protein>
    <recommendedName>
        <fullName evidence="4">LppX_LprAFG lipoprotein</fullName>
    </recommendedName>
</protein>
<keyword evidence="3" id="KW-1185">Reference proteome</keyword>